<comment type="cofactor">
    <cofactor evidence="2">
        <name>pyridoxal 5'-phosphate</name>
        <dbReference type="ChEBI" id="CHEBI:597326"/>
    </cofactor>
</comment>
<evidence type="ECO:0000256" key="12">
    <source>
        <dbReference type="ARBA" id="ARBA00030857"/>
    </source>
</evidence>
<comment type="caution">
    <text evidence="17">The sequence shown here is derived from an EMBL/GenBank/DDBJ whole genome shotgun (WGS) entry which is preliminary data.</text>
</comment>
<dbReference type="PANTHER" id="PTHR11986">
    <property type="entry name" value="AMINOTRANSFERASE CLASS III"/>
    <property type="match status" value="1"/>
</dbReference>
<dbReference type="GO" id="GO:0042802">
    <property type="term" value="F:identical protein binding"/>
    <property type="evidence" value="ECO:0007669"/>
    <property type="project" value="TreeGrafter"/>
</dbReference>
<reference evidence="17 18" key="1">
    <citation type="submission" date="2015-01" db="EMBL/GenBank/DDBJ databases">
        <title>Draft genome of the acidophilic iron oxidizer Ferrimicrobium acidiphilum strain T23.</title>
        <authorList>
            <person name="Poehlein A."/>
            <person name="Eisen S."/>
            <person name="Schloemann M."/>
            <person name="Johnson B.D."/>
            <person name="Daniel R."/>
            <person name="Muehling M."/>
        </authorList>
    </citation>
    <scope>NUCLEOTIDE SEQUENCE [LARGE SCALE GENOMIC DNA]</scope>
    <source>
        <strain evidence="17 18">T23</strain>
    </source>
</reference>
<dbReference type="PANTHER" id="PTHR11986:SF79">
    <property type="entry name" value="ACETYLORNITHINE AMINOTRANSFERASE, MITOCHONDRIAL"/>
    <property type="match status" value="1"/>
</dbReference>
<dbReference type="PIRSF" id="PIRSF000521">
    <property type="entry name" value="Transaminase_4ab_Lys_Orn"/>
    <property type="match status" value="1"/>
</dbReference>
<evidence type="ECO:0000256" key="1">
    <source>
        <dbReference type="ARBA" id="ARBA00001750"/>
    </source>
</evidence>
<dbReference type="EC" id="2.6.1.19" evidence="6"/>
<comment type="pathway">
    <text evidence="3">Amino-acid degradation; 4-aminobutanoate degradation.</text>
</comment>
<evidence type="ECO:0000256" key="9">
    <source>
        <dbReference type="ARBA" id="ARBA00022898"/>
    </source>
</evidence>
<evidence type="ECO:0000313" key="18">
    <source>
        <dbReference type="Proteomes" id="UP000032336"/>
    </source>
</evidence>
<accession>A0A0D8FYL7</accession>
<dbReference type="Pfam" id="PF00202">
    <property type="entry name" value="Aminotran_3"/>
    <property type="match status" value="1"/>
</dbReference>
<comment type="similarity">
    <text evidence="4 16">Belongs to the class-III pyridoxal-phosphate-dependent aminotransferase family.</text>
</comment>
<evidence type="ECO:0000256" key="14">
    <source>
        <dbReference type="ARBA" id="ARBA00048021"/>
    </source>
</evidence>
<dbReference type="InterPro" id="IPR015422">
    <property type="entry name" value="PyrdxlP-dep_Trfase_small"/>
</dbReference>
<dbReference type="STRING" id="1121877.FEAC_01910"/>
<sequence length="418" mass="44504">MAHLAPVWSKLTPLTVVRGEGALVFDTEGTSYLDATSGIAVTSTGHSHPKVAQAIAEQAQKFIHAQVNIYTYHRLQELADRLEAITPEGIDTFFFSNSGAEATEAAVKLARQYTKRTNLIVFQGSFHGRTAQAMAMTTSRTGYRAGYQPLPAGVFVSLFPGFPRAGGADGASVDEAIDYLDYLLAAQTAPNETAAMVIEPVLGEGGYLPAPAEFLQAIRERCTKHGILFVADEVQTGFGRTGRMFAVEHSNITPDIIVMAKGIASGFPFSGIGSSLEIMKEWTVGSHGGTYGANPIGVAAAIATIDVIKEEGLVENAAARGAQLSEGLRKIAESHKEIGKIRSLGLMVGVEIVDPVTGSPDPSRTSAILKDLFNTHRIIAMNAGTFGNIIRWMPPLIISERQIATILEGFEASVKATT</sequence>
<gene>
    <name evidence="17" type="primary">davT1</name>
    <name evidence="17" type="ORF">FEAC_01910</name>
</gene>
<dbReference type="InterPro" id="IPR015424">
    <property type="entry name" value="PyrdxlP-dep_Trfase"/>
</dbReference>
<keyword evidence="18" id="KW-1185">Reference proteome</keyword>
<dbReference type="RefSeq" id="WP_035391172.1">
    <property type="nucleotide sequence ID" value="NZ_JQKF01000039.1"/>
</dbReference>
<dbReference type="Proteomes" id="UP000032336">
    <property type="component" value="Unassembled WGS sequence"/>
</dbReference>
<evidence type="ECO:0000256" key="10">
    <source>
        <dbReference type="ARBA" id="ARBA00029760"/>
    </source>
</evidence>
<dbReference type="GO" id="GO:0047298">
    <property type="term" value="F:(S)-3-amino-2-methylpropionate transaminase activity"/>
    <property type="evidence" value="ECO:0007669"/>
    <property type="project" value="UniProtKB-EC"/>
</dbReference>
<dbReference type="EC" id="2.6.1.22" evidence="5"/>
<dbReference type="InterPro" id="IPR049704">
    <property type="entry name" value="Aminotrans_3_PPA_site"/>
</dbReference>
<evidence type="ECO:0000256" key="5">
    <source>
        <dbReference type="ARBA" id="ARBA00012876"/>
    </source>
</evidence>
<dbReference type="FunFam" id="3.40.640.10:FF:000013">
    <property type="entry name" value="4-aminobutyrate aminotransferase"/>
    <property type="match status" value="1"/>
</dbReference>
<keyword evidence="7 17" id="KW-0032">Aminotransferase</keyword>
<comment type="catalytic activity">
    <reaction evidence="1">
        <text>(S)-3-amino-2-methylpropanoate + 2-oxoglutarate = 2-methyl-3-oxopropanoate + L-glutamate</text>
        <dbReference type="Rhea" id="RHEA:13993"/>
        <dbReference type="ChEBI" id="CHEBI:16810"/>
        <dbReference type="ChEBI" id="CHEBI:29985"/>
        <dbReference type="ChEBI" id="CHEBI:57700"/>
        <dbReference type="ChEBI" id="CHEBI:58655"/>
        <dbReference type="EC" id="2.6.1.22"/>
    </reaction>
</comment>
<dbReference type="InterPro" id="IPR050103">
    <property type="entry name" value="Class-III_PLP-dep_AT"/>
</dbReference>
<dbReference type="Gene3D" id="3.90.1150.10">
    <property type="entry name" value="Aspartate Aminotransferase, domain 1"/>
    <property type="match status" value="1"/>
</dbReference>
<evidence type="ECO:0000256" key="13">
    <source>
        <dbReference type="ARBA" id="ARBA00031787"/>
    </source>
</evidence>
<evidence type="ECO:0000256" key="16">
    <source>
        <dbReference type="RuleBase" id="RU003560"/>
    </source>
</evidence>
<dbReference type="EMBL" id="JXUW01000001">
    <property type="protein sequence ID" value="KJE78199.1"/>
    <property type="molecule type" value="Genomic_DNA"/>
</dbReference>
<dbReference type="SUPFAM" id="SSF53383">
    <property type="entry name" value="PLP-dependent transferases"/>
    <property type="match status" value="1"/>
</dbReference>
<evidence type="ECO:0000313" key="17">
    <source>
        <dbReference type="EMBL" id="KJE78199.1"/>
    </source>
</evidence>
<evidence type="ECO:0000256" key="3">
    <source>
        <dbReference type="ARBA" id="ARBA00005176"/>
    </source>
</evidence>
<dbReference type="GO" id="GO:0030170">
    <property type="term" value="F:pyridoxal phosphate binding"/>
    <property type="evidence" value="ECO:0007669"/>
    <property type="project" value="InterPro"/>
</dbReference>
<proteinExistence type="inferred from homology"/>
<dbReference type="GO" id="GO:0034386">
    <property type="term" value="F:4-aminobutyrate:2-oxoglutarate transaminase activity"/>
    <property type="evidence" value="ECO:0007669"/>
    <property type="project" value="UniProtKB-EC"/>
</dbReference>
<evidence type="ECO:0000256" key="4">
    <source>
        <dbReference type="ARBA" id="ARBA00008954"/>
    </source>
</evidence>
<evidence type="ECO:0000256" key="15">
    <source>
        <dbReference type="ARBA" id="ARBA00050054"/>
    </source>
</evidence>
<evidence type="ECO:0000256" key="6">
    <source>
        <dbReference type="ARBA" id="ARBA00012912"/>
    </source>
</evidence>
<dbReference type="Gene3D" id="3.40.640.10">
    <property type="entry name" value="Type I PLP-dependent aspartate aminotransferase-like (Major domain)"/>
    <property type="match status" value="1"/>
</dbReference>
<dbReference type="PROSITE" id="PS00600">
    <property type="entry name" value="AA_TRANSFER_CLASS_3"/>
    <property type="match status" value="1"/>
</dbReference>
<dbReference type="InterPro" id="IPR005814">
    <property type="entry name" value="Aminotrans_3"/>
</dbReference>
<protein>
    <recommendedName>
        <fullName evidence="12">(S)-3-amino-2-methylpropionate transaminase</fullName>
        <ecNumber evidence="6">2.6.1.19</ecNumber>
        <ecNumber evidence="5">2.6.1.22</ecNumber>
    </recommendedName>
    <alternativeName>
        <fullName evidence="13">GABA aminotransferase</fullName>
    </alternativeName>
    <alternativeName>
        <fullName evidence="11">Gamma-amino-N-butyrate transaminase</fullName>
    </alternativeName>
    <alternativeName>
        <fullName evidence="15">Glutamate:succinic semialdehyde transaminase</fullName>
    </alternativeName>
    <alternativeName>
        <fullName evidence="10">L-AIBAT</fullName>
    </alternativeName>
</protein>
<dbReference type="InterPro" id="IPR015421">
    <property type="entry name" value="PyrdxlP-dep_Trfase_major"/>
</dbReference>
<dbReference type="AlphaFoldDB" id="A0A0D8FYL7"/>
<dbReference type="GeneID" id="78371543"/>
<name>A0A0D8FYL7_9ACTN</name>
<organism evidence="17 18">
    <name type="scientific">Ferrimicrobium acidiphilum DSM 19497</name>
    <dbReference type="NCBI Taxonomy" id="1121877"/>
    <lineage>
        <taxon>Bacteria</taxon>
        <taxon>Bacillati</taxon>
        <taxon>Actinomycetota</taxon>
        <taxon>Acidimicrobiia</taxon>
        <taxon>Acidimicrobiales</taxon>
        <taxon>Acidimicrobiaceae</taxon>
        <taxon>Ferrimicrobium</taxon>
    </lineage>
</organism>
<evidence type="ECO:0000256" key="7">
    <source>
        <dbReference type="ARBA" id="ARBA00022576"/>
    </source>
</evidence>
<keyword evidence="9 16" id="KW-0663">Pyridoxal phosphate</keyword>
<evidence type="ECO:0000256" key="8">
    <source>
        <dbReference type="ARBA" id="ARBA00022679"/>
    </source>
</evidence>
<evidence type="ECO:0000256" key="11">
    <source>
        <dbReference type="ARBA" id="ARBA00030204"/>
    </source>
</evidence>
<dbReference type="OrthoDB" id="9801052at2"/>
<dbReference type="eggNOG" id="COG0160">
    <property type="taxonomic scope" value="Bacteria"/>
</dbReference>
<keyword evidence="8 17" id="KW-0808">Transferase</keyword>
<dbReference type="CDD" id="cd00610">
    <property type="entry name" value="OAT_like"/>
    <property type="match status" value="1"/>
</dbReference>
<evidence type="ECO:0000256" key="2">
    <source>
        <dbReference type="ARBA" id="ARBA00001933"/>
    </source>
</evidence>
<comment type="catalytic activity">
    <reaction evidence="14">
        <text>4-aminobutanoate + 2-oxoglutarate = succinate semialdehyde + L-glutamate</text>
        <dbReference type="Rhea" id="RHEA:23352"/>
        <dbReference type="ChEBI" id="CHEBI:16810"/>
        <dbReference type="ChEBI" id="CHEBI:29985"/>
        <dbReference type="ChEBI" id="CHEBI:57706"/>
        <dbReference type="ChEBI" id="CHEBI:59888"/>
        <dbReference type="EC" id="2.6.1.19"/>
    </reaction>
</comment>